<proteinExistence type="predicted"/>
<evidence type="ECO:0000313" key="2">
    <source>
        <dbReference type="EMBL" id="MFC6787129.1"/>
    </source>
</evidence>
<feature type="transmembrane region" description="Helical" evidence="1">
    <location>
        <begin position="75"/>
        <end position="93"/>
    </location>
</feature>
<dbReference type="AlphaFoldDB" id="A0ABD5TCY6"/>
<dbReference type="RefSeq" id="WP_390215225.1">
    <property type="nucleotide sequence ID" value="NZ_JBHSWX010000012.1"/>
</dbReference>
<comment type="caution">
    <text evidence="2">The sequence shown here is derived from an EMBL/GenBank/DDBJ whole genome shotgun (WGS) entry which is preliminary data.</text>
</comment>
<keyword evidence="1" id="KW-1133">Transmembrane helix</keyword>
<protein>
    <submittedName>
        <fullName evidence="2">Uncharacterized protein</fullName>
    </submittedName>
</protein>
<feature type="transmembrane region" description="Helical" evidence="1">
    <location>
        <begin position="32"/>
        <end position="55"/>
    </location>
</feature>
<organism evidence="2 3">
    <name type="scientific">Halobaculum halobium</name>
    <dbReference type="NCBI Taxonomy" id="3032281"/>
    <lineage>
        <taxon>Archaea</taxon>
        <taxon>Methanobacteriati</taxon>
        <taxon>Methanobacteriota</taxon>
        <taxon>Stenosarchaea group</taxon>
        <taxon>Halobacteria</taxon>
        <taxon>Halobacteriales</taxon>
        <taxon>Haloferacaceae</taxon>
        <taxon>Halobaculum</taxon>
    </lineage>
</organism>
<keyword evidence="3" id="KW-1185">Reference proteome</keyword>
<name>A0ABD5TCY6_9EURY</name>
<dbReference type="Proteomes" id="UP001596443">
    <property type="component" value="Unassembled WGS sequence"/>
</dbReference>
<keyword evidence="1" id="KW-0812">Transmembrane</keyword>
<keyword evidence="1" id="KW-0472">Membrane</keyword>
<evidence type="ECO:0000256" key="1">
    <source>
        <dbReference type="SAM" id="Phobius"/>
    </source>
</evidence>
<gene>
    <name evidence="2" type="ORF">ACFQFD_14325</name>
</gene>
<evidence type="ECO:0000313" key="3">
    <source>
        <dbReference type="Proteomes" id="UP001596443"/>
    </source>
</evidence>
<sequence length="105" mass="10819">MLFAIVAIAPVQAQTTGTAFCETDMVATIKNVFTLIQFGGPLIGGVIALGATVALPAVSRADRKKELTEMRNQAVVWGVLVAPLGTAIIAFLLNNVVVGGTSCGF</sequence>
<reference evidence="2 3" key="1">
    <citation type="journal article" date="2019" name="Int. J. Syst. Evol. Microbiol.">
        <title>The Global Catalogue of Microorganisms (GCM) 10K type strain sequencing project: providing services to taxonomists for standard genome sequencing and annotation.</title>
        <authorList>
            <consortium name="The Broad Institute Genomics Platform"/>
            <consortium name="The Broad Institute Genome Sequencing Center for Infectious Disease"/>
            <person name="Wu L."/>
            <person name="Ma J."/>
        </authorList>
    </citation>
    <scope>NUCLEOTIDE SEQUENCE [LARGE SCALE GENOMIC DNA]</scope>
    <source>
        <strain evidence="2 3">SYNS20</strain>
    </source>
</reference>
<accession>A0ABD5TCY6</accession>
<dbReference type="EMBL" id="JBHSWX010000012">
    <property type="protein sequence ID" value="MFC6787129.1"/>
    <property type="molecule type" value="Genomic_DNA"/>
</dbReference>